<organism evidence="1 2">
    <name type="scientific">Pannonibacter tanglangensis</name>
    <dbReference type="NCBI Taxonomy" id="2750084"/>
    <lineage>
        <taxon>Bacteria</taxon>
        <taxon>Pseudomonadati</taxon>
        <taxon>Pseudomonadota</taxon>
        <taxon>Alphaproteobacteria</taxon>
        <taxon>Hyphomicrobiales</taxon>
        <taxon>Stappiaceae</taxon>
        <taxon>Pannonibacter</taxon>
    </lineage>
</organism>
<dbReference type="NCBIfam" id="TIGR02548">
    <property type="entry name" value="casB_cse2"/>
    <property type="match status" value="1"/>
</dbReference>
<reference evidence="1 2" key="1">
    <citation type="submission" date="2020-01" db="EMBL/GenBank/DDBJ databases">
        <authorList>
            <person name="Peng S.Y."/>
            <person name="Li J."/>
            <person name="Wang M."/>
            <person name="Wang L."/>
            <person name="Wang C.Q."/>
            <person name="Wang J.R."/>
        </authorList>
    </citation>
    <scope>NUCLEOTIDE SEQUENCE [LARGE SCALE GENOMIC DNA]</scope>
    <source>
        <strain evidence="1 2">XCT-34</strain>
    </source>
</reference>
<dbReference type="InterPro" id="IPR038287">
    <property type="entry name" value="Cse2_sf"/>
</dbReference>
<name>A0ABW9ZKM2_9HYPH</name>
<evidence type="ECO:0000313" key="1">
    <source>
        <dbReference type="EMBL" id="NBN65472.1"/>
    </source>
</evidence>
<sequence length="207" mass="22430">MTLYLTDEAVSEILRWWRALHPDGHHHDGDRGQRAQLRRADGPLEALLLPSTLELISRVTKAQGAAWPRGKSAASAATLRLAGLAILLASARPGDPAGGTMVRFADLLGTPASGSRSASDEPPRYSPLRFSALLRAGDDPDQFVRQARRAIAIAGRTPFQMPDFIRSVAGFDDEVRRRWTFEYCGHGSDLAAVASASAEATEELEEN</sequence>
<evidence type="ECO:0008006" key="3">
    <source>
        <dbReference type="Google" id="ProtNLM"/>
    </source>
</evidence>
<dbReference type="Gene3D" id="1.10.520.40">
    <property type="entry name" value="CRISPR-associated protein Cse2"/>
    <property type="match status" value="1"/>
</dbReference>
<dbReference type="EMBL" id="JAABLP010000004">
    <property type="protein sequence ID" value="NBN65472.1"/>
    <property type="molecule type" value="Genomic_DNA"/>
</dbReference>
<keyword evidence="2" id="KW-1185">Reference proteome</keyword>
<dbReference type="Proteomes" id="UP000541347">
    <property type="component" value="Unassembled WGS sequence"/>
</dbReference>
<gene>
    <name evidence="1" type="ORF">GWI71_17400</name>
</gene>
<proteinExistence type="predicted"/>
<dbReference type="InterPro" id="IPR013382">
    <property type="entry name" value="CRISPR-assoc_prot_Cse2"/>
</dbReference>
<accession>A0ABW9ZKM2</accession>
<protein>
    <recommendedName>
        <fullName evidence="3">CRISPR system Cascade subunit CasB</fullName>
    </recommendedName>
</protein>
<comment type="caution">
    <text evidence="1">The sequence shown here is derived from an EMBL/GenBank/DDBJ whole genome shotgun (WGS) entry which is preliminary data.</text>
</comment>
<dbReference type="RefSeq" id="WP_161677447.1">
    <property type="nucleotide sequence ID" value="NZ_JAABLP010000004.1"/>
</dbReference>
<evidence type="ECO:0000313" key="2">
    <source>
        <dbReference type="Proteomes" id="UP000541347"/>
    </source>
</evidence>
<dbReference type="Pfam" id="PF09485">
    <property type="entry name" value="CRISPR_Cse2"/>
    <property type="match status" value="1"/>
</dbReference>